<evidence type="ECO:0000313" key="2">
    <source>
        <dbReference type="EMBL" id="AOH84751.1"/>
    </source>
</evidence>
<dbReference type="SMART" id="SM00642">
    <property type="entry name" value="Aamy"/>
    <property type="match status" value="1"/>
</dbReference>
<dbReference type="InterPro" id="IPR017853">
    <property type="entry name" value="GH"/>
</dbReference>
<dbReference type="InterPro" id="IPR006047">
    <property type="entry name" value="GH13_cat_dom"/>
</dbReference>
<dbReference type="InterPro" id="IPR012767">
    <property type="entry name" value="Trehalose_TreY"/>
</dbReference>
<dbReference type="Gene3D" id="3.20.20.80">
    <property type="entry name" value="Glycosidases"/>
    <property type="match status" value="1"/>
</dbReference>
<sequence length="790" mass="85640">MTDFPPRATYRLQFNRDFPFAAAEAILPYLDRLGISHVYASPITAAVSGSPHGYDVIDPTAINPELGGEAGFRSLVGALRARGMGIVIDIVPNHMGVAGGENAYWNDVLRHGQGSRYARWFDIDWSEPLLLPILGAPLGEVIAAGDLTLGDGALRLYGADGPPLRPDVPADGDLRTLVEAQHYRLASWRTANDELNWRRFFTINDLAGVRVEDPEVFEATHALYFSLFEQGLIDGVRVDHVDGLTDPAGYSRTLRARFDAIGGGRRAYIVVEKILAEGETLARDWELDGTSGYDFMRDVTGVLHAPEGEAPLGDLWESISGRPADFADEALTARQQLLAWQFSGQTDRCVAAFVALARSASASHPVFEAVTPAMLRRAIERLLWVFPVYRSYGLGNHAPASDGALLDRALADSADFCPPGEAEISRYIVEWLAGRGPGSAGLAAEAVRRFQQLSAPIAAKAVEDTAFYRHGVLLSTNDVGFAPEEFALDTARFHAAVATRGHDFPHAMLATATHDHKRGEDVRARLAVLSGVPDLWAERVADWMARTGGQGVDPADRYMLFQTVFGAWPIDADRIKAWQTKALREAKLRSSWEAPDAEYEARCAALVDALLADDAFTAEMDAIVQRLAPAATANSLAVAVLRNTVPGVPDCYQGAELDDWSLVDPDNRRPVNYAARAALLESEGDPLSKLHLIARLLGARRNSPALFAHGEYRPVEVSGARAGHVLAFTRTHGTARLECAVLLKAASAQVAAGRTSPDADWWGDTIIDFADPVPAADLFATAPYHIHIAP</sequence>
<evidence type="ECO:0000259" key="1">
    <source>
        <dbReference type="SMART" id="SM00642"/>
    </source>
</evidence>
<dbReference type="STRING" id="1560345.AWL63_13015"/>
<protein>
    <submittedName>
        <fullName evidence="2">Malto-oligosyltrehalose synthase</fullName>
    </submittedName>
</protein>
<dbReference type="PANTHER" id="PTHR10357">
    <property type="entry name" value="ALPHA-AMYLASE FAMILY MEMBER"/>
    <property type="match status" value="1"/>
</dbReference>
<gene>
    <name evidence="2" type="ORF">AWL63_13015</name>
</gene>
<dbReference type="Gene3D" id="1.10.10.470">
    <property type="entry name" value="Maltooligosyl trehalose synthase, domain 4"/>
    <property type="match status" value="1"/>
</dbReference>
<name>A0A1B3ZBD2_9SPHN</name>
<dbReference type="Pfam" id="PF00128">
    <property type="entry name" value="Alpha-amylase"/>
    <property type="match status" value="1"/>
</dbReference>
<dbReference type="SUPFAM" id="SSF51445">
    <property type="entry name" value="(Trans)glycosidases"/>
    <property type="match status" value="1"/>
</dbReference>
<dbReference type="GO" id="GO:0047470">
    <property type="term" value="F:(1,4)-alpha-D-glucan 1-alpha-D-glucosylmutase activity"/>
    <property type="evidence" value="ECO:0007669"/>
    <property type="project" value="TreeGrafter"/>
</dbReference>
<evidence type="ECO:0000313" key="3">
    <source>
        <dbReference type="Proteomes" id="UP000094256"/>
    </source>
</evidence>
<dbReference type="GO" id="GO:0030980">
    <property type="term" value="P:alpha-glucan catabolic process"/>
    <property type="evidence" value="ECO:0007669"/>
    <property type="project" value="TreeGrafter"/>
</dbReference>
<feature type="domain" description="Glycosyl hydrolase family 13 catalytic" evidence="1">
    <location>
        <begin position="14"/>
        <end position="381"/>
    </location>
</feature>
<proteinExistence type="predicted"/>
<dbReference type="NCBIfam" id="TIGR02401">
    <property type="entry name" value="trehalose_TreY"/>
    <property type="match status" value="1"/>
</dbReference>
<dbReference type="Gene3D" id="3.30.1590.10">
    <property type="entry name" value="Maltooligosyl trehalose synthase, domain 2"/>
    <property type="match status" value="1"/>
</dbReference>
<dbReference type="RefSeq" id="WP_069205301.1">
    <property type="nucleotide sequence ID" value="NZ_CP014168.1"/>
</dbReference>
<dbReference type="CDD" id="cd11336">
    <property type="entry name" value="AmyAc_MTSase"/>
    <property type="match status" value="1"/>
</dbReference>
<reference evidence="2 3" key="1">
    <citation type="submission" date="2016-01" db="EMBL/GenBank/DDBJ databases">
        <title>Complete genome and mega plasmid sequence of Sphingomonas panacis DCY99 elicits systemic resistance in rice to Xanthomonas oryzae.</title>
        <authorList>
            <person name="Kim Y.J."/>
            <person name="Yang D.C."/>
            <person name="Sing P."/>
        </authorList>
    </citation>
    <scope>NUCLEOTIDE SEQUENCE [LARGE SCALE GENOMIC DNA]</scope>
    <source>
        <strain evidence="2 3">DCY99</strain>
    </source>
</reference>
<organism evidence="2 3">
    <name type="scientific">Sphingomonas panacis</name>
    <dbReference type="NCBI Taxonomy" id="1560345"/>
    <lineage>
        <taxon>Bacteria</taxon>
        <taxon>Pseudomonadati</taxon>
        <taxon>Pseudomonadota</taxon>
        <taxon>Alphaproteobacteria</taxon>
        <taxon>Sphingomonadales</taxon>
        <taxon>Sphingomonadaceae</taxon>
        <taxon>Sphingomonas</taxon>
    </lineage>
</organism>
<dbReference type="Proteomes" id="UP000094256">
    <property type="component" value="Chromosome"/>
</dbReference>
<keyword evidence="3" id="KW-1185">Reference proteome</keyword>
<dbReference type="PANTHER" id="PTHR10357:SF216">
    <property type="entry name" value="MALTOOLIGOSYL TREHALOSE SYNTHASE-RELATED"/>
    <property type="match status" value="1"/>
</dbReference>
<dbReference type="KEGG" id="span:AWL63_13015"/>
<dbReference type="AlphaFoldDB" id="A0A1B3ZBD2"/>
<dbReference type="EMBL" id="CP014168">
    <property type="protein sequence ID" value="AOH84751.1"/>
    <property type="molecule type" value="Genomic_DNA"/>
</dbReference>
<dbReference type="InterPro" id="IPR013797">
    <property type="entry name" value="Maltooligo_trehalose_synth_4"/>
</dbReference>
<dbReference type="OrthoDB" id="9761577at2"/>
<dbReference type="GO" id="GO:0005992">
    <property type="term" value="P:trehalose biosynthetic process"/>
    <property type="evidence" value="ECO:0007669"/>
    <property type="project" value="TreeGrafter"/>
</dbReference>
<accession>A0A1B3ZBD2</accession>